<evidence type="ECO:0000256" key="2">
    <source>
        <dbReference type="ARBA" id="ARBA00012438"/>
    </source>
</evidence>
<dbReference type="GO" id="GO:0004673">
    <property type="term" value="F:protein histidine kinase activity"/>
    <property type="evidence" value="ECO:0007669"/>
    <property type="project" value="UniProtKB-EC"/>
</dbReference>
<dbReference type="PANTHER" id="PTHR43065">
    <property type="entry name" value="SENSOR HISTIDINE KINASE"/>
    <property type="match status" value="1"/>
</dbReference>
<evidence type="ECO:0000313" key="5">
    <source>
        <dbReference type="Proteomes" id="UP000446658"/>
    </source>
</evidence>
<organism evidence="4 5">
    <name type="scientific">Paludibacterium denitrificans</name>
    <dbReference type="NCBI Taxonomy" id="2675226"/>
    <lineage>
        <taxon>Bacteria</taxon>
        <taxon>Pseudomonadati</taxon>
        <taxon>Pseudomonadota</taxon>
        <taxon>Betaproteobacteria</taxon>
        <taxon>Neisseriales</taxon>
        <taxon>Chromobacteriaceae</taxon>
        <taxon>Paludibacterium</taxon>
    </lineage>
</organism>
<dbReference type="InterPro" id="IPR005467">
    <property type="entry name" value="His_kinase_dom"/>
</dbReference>
<dbReference type="Proteomes" id="UP000446658">
    <property type="component" value="Unassembled WGS sequence"/>
</dbReference>
<dbReference type="SMART" id="SM00387">
    <property type="entry name" value="HATPase_c"/>
    <property type="match status" value="1"/>
</dbReference>
<accession>A0A844GAH3</accession>
<evidence type="ECO:0000256" key="1">
    <source>
        <dbReference type="ARBA" id="ARBA00000085"/>
    </source>
</evidence>
<protein>
    <recommendedName>
        <fullName evidence="2">histidine kinase</fullName>
        <ecNumber evidence="2">2.7.13.3</ecNumber>
    </recommendedName>
</protein>
<dbReference type="InterPro" id="IPR003594">
    <property type="entry name" value="HATPase_dom"/>
</dbReference>
<dbReference type="InterPro" id="IPR004358">
    <property type="entry name" value="Sig_transdc_His_kin-like_C"/>
</dbReference>
<dbReference type="Gene3D" id="3.30.565.10">
    <property type="entry name" value="Histidine kinase-like ATPase, C-terminal domain"/>
    <property type="match status" value="1"/>
</dbReference>
<dbReference type="EC" id="2.7.13.3" evidence="2"/>
<sequence length="271" mass="30290">MSRSNTANKPCNTPVRPCWRRSNWLPWADWWLSVTHEISQPVGLMLTTASDLASTTSRISEKLNTGAMSKGEWQTYLEAAQHYEERLLAQAGSASKLIQSFKQIALDQSQPVRRDFQLNRYLHSIITSLQPTLRHTTVKVQIQCEDDLILDSYPGTFAQVMINLLLHVVQAGLAEQPTAEIHIDAQRNGQQQLLLTLRDNGLGLSPEQLKHVFEPSWQTETAQPGHVLALNVIETLVRQQLGGTLEVSSAPGKGTQFNLLLPFMAPGLHTR</sequence>
<reference evidence="4 5" key="1">
    <citation type="submission" date="2019-11" db="EMBL/GenBank/DDBJ databases">
        <title>Draft genome sequence of Paludibacterium sp. dN18-1.</title>
        <authorList>
            <person name="Im W.-T."/>
        </authorList>
    </citation>
    <scope>NUCLEOTIDE SEQUENCE [LARGE SCALE GENOMIC DNA]</scope>
    <source>
        <strain evidence="5">dN 18-1</strain>
    </source>
</reference>
<dbReference type="SUPFAM" id="SSF55874">
    <property type="entry name" value="ATPase domain of HSP90 chaperone/DNA topoisomerase II/histidine kinase"/>
    <property type="match status" value="1"/>
</dbReference>
<comment type="catalytic activity">
    <reaction evidence="1">
        <text>ATP + protein L-histidine = ADP + protein N-phospho-L-histidine.</text>
        <dbReference type="EC" id="2.7.13.3"/>
    </reaction>
</comment>
<evidence type="ECO:0000313" key="4">
    <source>
        <dbReference type="EMBL" id="MTD32782.1"/>
    </source>
</evidence>
<dbReference type="Pfam" id="PF02518">
    <property type="entry name" value="HATPase_c"/>
    <property type="match status" value="1"/>
</dbReference>
<proteinExistence type="predicted"/>
<dbReference type="InterPro" id="IPR036890">
    <property type="entry name" value="HATPase_C_sf"/>
</dbReference>
<dbReference type="EMBL" id="WLYX01000001">
    <property type="protein sequence ID" value="MTD32782.1"/>
    <property type="molecule type" value="Genomic_DNA"/>
</dbReference>
<keyword evidence="5" id="KW-1185">Reference proteome</keyword>
<feature type="domain" description="Histidine kinase" evidence="3">
    <location>
        <begin position="33"/>
        <end position="265"/>
    </location>
</feature>
<comment type="caution">
    <text evidence="4">The sequence shown here is derived from an EMBL/GenBank/DDBJ whole genome shotgun (WGS) entry which is preliminary data.</text>
</comment>
<dbReference type="AlphaFoldDB" id="A0A844GAH3"/>
<dbReference type="PRINTS" id="PR00344">
    <property type="entry name" value="BCTRLSENSOR"/>
</dbReference>
<evidence type="ECO:0000259" key="3">
    <source>
        <dbReference type="PROSITE" id="PS50109"/>
    </source>
</evidence>
<gene>
    <name evidence="4" type="ORF">GKE73_04355</name>
</gene>
<dbReference type="PROSITE" id="PS50109">
    <property type="entry name" value="HIS_KIN"/>
    <property type="match status" value="1"/>
</dbReference>
<name>A0A844GAH3_9NEIS</name>